<feature type="region of interest" description="Disordered" evidence="1">
    <location>
        <begin position="77"/>
        <end position="113"/>
    </location>
</feature>
<comment type="caution">
    <text evidence="2">The sequence shown here is derived from an EMBL/GenBank/DDBJ whole genome shotgun (WGS) entry which is preliminary data.</text>
</comment>
<gene>
    <name evidence="2" type="ORF">HW542_14260</name>
</gene>
<reference evidence="2 3" key="1">
    <citation type="submission" date="2020-06" db="EMBL/GenBank/DDBJ databases">
        <title>Synonyms of Asaia species.</title>
        <authorList>
            <person name="Sombolestani A."/>
        </authorList>
    </citation>
    <scope>NUCLEOTIDE SEQUENCE [LARGE SCALE GENOMIC DNA]</scope>
    <source>
        <strain evidence="2 3">LMG 27047</strain>
    </source>
</reference>
<accession>A0ABX2P7N8</accession>
<dbReference type="EMBL" id="JABXXV010000009">
    <property type="protein sequence ID" value="NVN47962.1"/>
    <property type="molecule type" value="Genomic_DNA"/>
</dbReference>
<evidence type="ECO:0000313" key="2">
    <source>
        <dbReference type="EMBL" id="NVN47962.1"/>
    </source>
</evidence>
<evidence type="ECO:0000256" key="1">
    <source>
        <dbReference type="SAM" id="MobiDB-lite"/>
    </source>
</evidence>
<dbReference type="Proteomes" id="UP001516351">
    <property type="component" value="Unassembled WGS sequence"/>
</dbReference>
<name>A0ABX2P7N8_9PROT</name>
<sequence length="113" mass="11717">MGGCCGGNRNAHGGSLRGASQCASRSCDLFAPSLHADQANRALIARHPKRVRSVILAAMRHISDVLTDVLRDLAPAFAPETTPEAPPHNARPAPASSPRSGACASPSLCRTLP</sequence>
<dbReference type="RefSeq" id="WP_267312239.1">
    <property type="nucleotide sequence ID" value="NZ_JABXXV010000009.1"/>
</dbReference>
<keyword evidence="3" id="KW-1185">Reference proteome</keyword>
<evidence type="ECO:0000313" key="3">
    <source>
        <dbReference type="Proteomes" id="UP001516351"/>
    </source>
</evidence>
<protein>
    <submittedName>
        <fullName evidence="2">Uncharacterized protein</fullName>
    </submittedName>
</protein>
<organism evidence="2 3">
    <name type="scientific">Asaia spathodeae</name>
    <dbReference type="NCBI Taxonomy" id="657016"/>
    <lineage>
        <taxon>Bacteria</taxon>
        <taxon>Pseudomonadati</taxon>
        <taxon>Pseudomonadota</taxon>
        <taxon>Alphaproteobacteria</taxon>
        <taxon>Acetobacterales</taxon>
        <taxon>Acetobacteraceae</taxon>
        <taxon>Asaia</taxon>
    </lineage>
</organism>
<proteinExistence type="predicted"/>